<feature type="domain" description="Putative antitoxin VapB45-like DNA-binding HTH" evidence="1">
    <location>
        <begin position="2"/>
        <end position="29"/>
    </location>
</feature>
<dbReference type="Gene3D" id="1.10.10.10">
    <property type="entry name" value="Winged helix-like DNA-binding domain superfamily/Winged helix DNA-binding domain"/>
    <property type="match status" value="1"/>
</dbReference>
<evidence type="ECO:0000259" key="1">
    <source>
        <dbReference type="Pfam" id="PF21321"/>
    </source>
</evidence>
<dbReference type="InterPro" id="IPR048708">
    <property type="entry name" value="VapB45-like_HTH"/>
</dbReference>
<gene>
    <name evidence="2" type="ORF">H4W31_000961</name>
</gene>
<evidence type="ECO:0000313" key="3">
    <source>
        <dbReference type="Proteomes" id="UP000649753"/>
    </source>
</evidence>
<keyword evidence="3" id="KW-1185">Reference proteome</keyword>
<proteinExistence type="predicted"/>
<dbReference type="Pfam" id="PF04255">
    <property type="entry name" value="DUF433"/>
    <property type="match status" value="1"/>
</dbReference>
<sequence>MTFIALAEGHVLEALRSAGVRPRRIRPALRALQKEFGRDYVLVAPELATDGIDVLWDFNESRAGHGLIVGDTGQQVIREIVADHMEYIGWGGDGYPRELQLPNWLPSKVVVNMHRSFGQPIFAGTGTRVVDVAGMLKAGERAETVAEEFGLPLTDVRTAARVLLGRAA</sequence>
<evidence type="ECO:0000313" key="2">
    <source>
        <dbReference type="EMBL" id="MBE1485323.1"/>
    </source>
</evidence>
<dbReference type="AlphaFoldDB" id="A0A927QXC4"/>
<dbReference type="Pfam" id="PF21321">
    <property type="entry name" value="HTH_66"/>
    <property type="match status" value="1"/>
</dbReference>
<dbReference type="InterPro" id="IPR036388">
    <property type="entry name" value="WH-like_DNA-bd_sf"/>
</dbReference>
<protein>
    <submittedName>
        <fullName evidence="2">Uncharacterized protein (DUF433 family)</fullName>
    </submittedName>
</protein>
<dbReference type="EMBL" id="JADBEB010000001">
    <property type="protein sequence ID" value="MBE1485323.1"/>
    <property type="molecule type" value="Genomic_DNA"/>
</dbReference>
<name>A0A927QXC4_9ACTN</name>
<organism evidence="2 3">
    <name type="scientific">Plantactinospora soyae</name>
    <dbReference type="NCBI Taxonomy" id="1544732"/>
    <lineage>
        <taxon>Bacteria</taxon>
        <taxon>Bacillati</taxon>
        <taxon>Actinomycetota</taxon>
        <taxon>Actinomycetes</taxon>
        <taxon>Micromonosporales</taxon>
        <taxon>Micromonosporaceae</taxon>
        <taxon>Plantactinospora</taxon>
    </lineage>
</organism>
<dbReference type="InterPro" id="IPR009057">
    <property type="entry name" value="Homeodomain-like_sf"/>
</dbReference>
<accession>A0A927QXC4</accession>
<comment type="caution">
    <text evidence="2">The sequence shown here is derived from an EMBL/GenBank/DDBJ whole genome shotgun (WGS) entry which is preliminary data.</text>
</comment>
<dbReference type="SUPFAM" id="SSF46689">
    <property type="entry name" value="Homeodomain-like"/>
    <property type="match status" value="1"/>
</dbReference>
<reference evidence="2" key="1">
    <citation type="submission" date="2020-10" db="EMBL/GenBank/DDBJ databases">
        <title>Sequencing the genomes of 1000 actinobacteria strains.</title>
        <authorList>
            <person name="Klenk H.-P."/>
        </authorList>
    </citation>
    <scope>NUCLEOTIDE SEQUENCE</scope>
    <source>
        <strain evidence="2">DSM 46832</strain>
    </source>
</reference>
<dbReference type="InterPro" id="IPR007367">
    <property type="entry name" value="DUF433"/>
</dbReference>
<dbReference type="Proteomes" id="UP000649753">
    <property type="component" value="Unassembled WGS sequence"/>
</dbReference>